<dbReference type="Proteomes" id="UP000712281">
    <property type="component" value="Unassembled WGS sequence"/>
</dbReference>
<gene>
    <name evidence="2" type="ORF">F2Q68_00016172</name>
</gene>
<sequence>MVYQQEKHIRPGSRKSKPGGRTLEAGGNNTIFFIGLHVLHRSIRLLVEFGIGHRLVEGMFQWASDLVNARRADNAVPQDQTELEGLQFAFLEALWFHESCGGVYGFGPRNSERENVGEAKDLGDEKVQ</sequence>
<accession>A0A8S9HAD5</accession>
<dbReference type="EMBL" id="QGKW02001940">
    <property type="protein sequence ID" value="KAF2554809.1"/>
    <property type="molecule type" value="Genomic_DNA"/>
</dbReference>
<proteinExistence type="predicted"/>
<comment type="caution">
    <text evidence="2">The sequence shown here is derived from an EMBL/GenBank/DDBJ whole genome shotgun (WGS) entry which is preliminary data.</text>
</comment>
<feature type="region of interest" description="Disordered" evidence="1">
    <location>
        <begin position="1"/>
        <end position="22"/>
    </location>
</feature>
<protein>
    <submittedName>
        <fullName evidence="2">Uncharacterized protein</fullName>
    </submittedName>
</protein>
<name>A0A8S9HAD5_BRACR</name>
<evidence type="ECO:0000256" key="1">
    <source>
        <dbReference type="SAM" id="MobiDB-lite"/>
    </source>
</evidence>
<dbReference type="AlphaFoldDB" id="A0A8S9HAD5"/>
<evidence type="ECO:0000313" key="3">
    <source>
        <dbReference type="Proteomes" id="UP000712281"/>
    </source>
</evidence>
<reference evidence="2" key="1">
    <citation type="submission" date="2019-12" db="EMBL/GenBank/DDBJ databases">
        <title>Genome sequencing and annotation of Brassica cretica.</title>
        <authorList>
            <person name="Studholme D.J."/>
            <person name="Sarris P.F."/>
        </authorList>
    </citation>
    <scope>NUCLEOTIDE SEQUENCE</scope>
    <source>
        <strain evidence="2">PFS-001/15</strain>
        <tissue evidence="2">Leaf</tissue>
    </source>
</reference>
<evidence type="ECO:0000313" key="2">
    <source>
        <dbReference type="EMBL" id="KAF2554809.1"/>
    </source>
</evidence>
<organism evidence="2 3">
    <name type="scientific">Brassica cretica</name>
    <name type="common">Mustard</name>
    <dbReference type="NCBI Taxonomy" id="69181"/>
    <lineage>
        <taxon>Eukaryota</taxon>
        <taxon>Viridiplantae</taxon>
        <taxon>Streptophyta</taxon>
        <taxon>Embryophyta</taxon>
        <taxon>Tracheophyta</taxon>
        <taxon>Spermatophyta</taxon>
        <taxon>Magnoliopsida</taxon>
        <taxon>eudicotyledons</taxon>
        <taxon>Gunneridae</taxon>
        <taxon>Pentapetalae</taxon>
        <taxon>rosids</taxon>
        <taxon>malvids</taxon>
        <taxon>Brassicales</taxon>
        <taxon>Brassicaceae</taxon>
        <taxon>Brassiceae</taxon>
        <taxon>Brassica</taxon>
    </lineage>
</organism>